<evidence type="ECO:0000256" key="1">
    <source>
        <dbReference type="SAM" id="Phobius"/>
    </source>
</evidence>
<dbReference type="InParanoid" id="A0A6I9V0B9"/>
<organism evidence="2 3">
    <name type="scientific">Sesamum indicum</name>
    <name type="common">Oriental sesame</name>
    <name type="synonym">Sesamum orientale</name>
    <dbReference type="NCBI Taxonomy" id="4182"/>
    <lineage>
        <taxon>Eukaryota</taxon>
        <taxon>Viridiplantae</taxon>
        <taxon>Streptophyta</taxon>
        <taxon>Embryophyta</taxon>
        <taxon>Tracheophyta</taxon>
        <taxon>Spermatophyta</taxon>
        <taxon>Magnoliopsida</taxon>
        <taxon>eudicotyledons</taxon>
        <taxon>Gunneridae</taxon>
        <taxon>Pentapetalae</taxon>
        <taxon>asterids</taxon>
        <taxon>lamiids</taxon>
        <taxon>Lamiales</taxon>
        <taxon>Pedaliaceae</taxon>
        <taxon>Sesamum</taxon>
    </lineage>
</organism>
<dbReference type="Proteomes" id="UP000504604">
    <property type="component" value="Unplaced"/>
</dbReference>
<name>A0A6I9V0B9_SESIN</name>
<keyword evidence="1" id="KW-0812">Transmembrane</keyword>
<reference evidence="3" key="1">
    <citation type="submission" date="2025-08" db="UniProtKB">
        <authorList>
            <consortium name="RefSeq"/>
        </authorList>
    </citation>
    <scope>IDENTIFICATION</scope>
</reference>
<dbReference type="GeneID" id="105179091"/>
<dbReference type="RefSeq" id="XP_011100990.1">
    <property type="nucleotide sequence ID" value="XM_011102688.2"/>
</dbReference>
<keyword evidence="2" id="KW-1185">Reference proteome</keyword>
<keyword evidence="1" id="KW-0472">Membrane</keyword>
<evidence type="ECO:0000313" key="3">
    <source>
        <dbReference type="RefSeq" id="XP_011100990.1"/>
    </source>
</evidence>
<dbReference type="KEGG" id="sind:105179091"/>
<accession>A0A6I9V0B9</accession>
<protein>
    <submittedName>
        <fullName evidence="3">Uncharacterized protein LOC105179091</fullName>
    </submittedName>
</protein>
<keyword evidence="1" id="KW-1133">Transmembrane helix</keyword>
<evidence type="ECO:0000313" key="2">
    <source>
        <dbReference type="Proteomes" id="UP000504604"/>
    </source>
</evidence>
<feature type="transmembrane region" description="Helical" evidence="1">
    <location>
        <begin position="190"/>
        <end position="209"/>
    </location>
</feature>
<sequence>MEVEISPFTNLINLKGFCSLDEGETVKCVQDSPPLILPLRKAAPLGKKQRLRYNGGSRWAQCREIQERKTPLISSRLPRLQMLLPNGVFFICEFSVFDEFFKKIKGEADRNLEFQQSIRAIKEKAEDLKGVNEDLKASCGSPIAQLFIMVRLRTTHPNGRLQPAHPPVVASTSATFCRVNLDTIPHFRNMFSFFLLFISLFLWVCMHTLRTIYVLGVGEVCCASACEVIDFL</sequence>
<gene>
    <name evidence="3" type="primary">LOC105179091</name>
</gene>
<proteinExistence type="predicted"/>
<dbReference type="AlphaFoldDB" id="A0A6I9V0B9"/>
<dbReference type="OrthoDB" id="1797466at2759"/>